<feature type="region of interest" description="Disordered" evidence="4">
    <location>
        <begin position="1"/>
        <end position="184"/>
    </location>
</feature>
<feature type="region of interest" description="Disordered" evidence="4">
    <location>
        <begin position="652"/>
        <end position="673"/>
    </location>
</feature>
<evidence type="ECO:0000256" key="2">
    <source>
        <dbReference type="ARBA" id="ARBA00022741"/>
    </source>
</evidence>
<feature type="compositionally biased region" description="Polar residues" evidence="4">
    <location>
        <begin position="993"/>
        <end position="1012"/>
    </location>
</feature>
<evidence type="ECO:0000313" key="8">
    <source>
        <dbReference type="Proteomes" id="UP000813824"/>
    </source>
</evidence>
<evidence type="ECO:0000256" key="1">
    <source>
        <dbReference type="ARBA" id="ARBA00022553"/>
    </source>
</evidence>
<evidence type="ECO:0000256" key="4">
    <source>
        <dbReference type="SAM" id="MobiDB-lite"/>
    </source>
</evidence>
<dbReference type="AlphaFoldDB" id="A0A8K0UE70"/>
<keyword evidence="5" id="KW-0472">Membrane</keyword>
<reference evidence="7" key="1">
    <citation type="journal article" date="2021" name="New Phytol.">
        <title>Evolutionary innovations through gain and loss of genes in the ectomycorrhizal Boletales.</title>
        <authorList>
            <person name="Wu G."/>
            <person name="Miyauchi S."/>
            <person name="Morin E."/>
            <person name="Kuo A."/>
            <person name="Drula E."/>
            <person name="Varga T."/>
            <person name="Kohler A."/>
            <person name="Feng B."/>
            <person name="Cao Y."/>
            <person name="Lipzen A."/>
            <person name="Daum C."/>
            <person name="Hundley H."/>
            <person name="Pangilinan J."/>
            <person name="Johnson J."/>
            <person name="Barry K."/>
            <person name="LaButti K."/>
            <person name="Ng V."/>
            <person name="Ahrendt S."/>
            <person name="Min B."/>
            <person name="Choi I.G."/>
            <person name="Park H."/>
            <person name="Plett J.M."/>
            <person name="Magnuson J."/>
            <person name="Spatafora J.W."/>
            <person name="Nagy L.G."/>
            <person name="Henrissat B."/>
            <person name="Grigoriev I.V."/>
            <person name="Yang Z.L."/>
            <person name="Xu J."/>
            <person name="Martin F.M."/>
        </authorList>
    </citation>
    <scope>NUCLEOTIDE SEQUENCE</scope>
    <source>
        <strain evidence="7">KKN 215</strain>
    </source>
</reference>
<feature type="region of interest" description="Disordered" evidence="4">
    <location>
        <begin position="689"/>
        <end position="859"/>
    </location>
</feature>
<protein>
    <recommendedName>
        <fullName evidence="6">Epidermal growth factor receptor-like transmembrane-juxtamembrane segment domain-containing protein</fullName>
    </recommendedName>
</protein>
<organism evidence="7 8">
    <name type="scientific">Cristinia sonorae</name>
    <dbReference type="NCBI Taxonomy" id="1940300"/>
    <lineage>
        <taxon>Eukaryota</taxon>
        <taxon>Fungi</taxon>
        <taxon>Dikarya</taxon>
        <taxon>Basidiomycota</taxon>
        <taxon>Agaricomycotina</taxon>
        <taxon>Agaricomycetes</taxon>
        <taxon>Agaricomycetidae</taxon>
        <taxon>Agaricales</taxon>
        <taxon>Pleurotineae</taxon>
        <taxon>Stephanosporaceae</taxon>
        <taxon>Cristinia</taxon>
    </lineage>
</organism>
<feature type="compositionally biased region" description="Pro residues" evidence="4">
    <location>
        <begin position="72"/>
        <end position="101"/>
    </location>
</feature>
<feature type="compositionally biased region" description="Pro residues" evidence="4">
    <location>
        <begin position="108"/>
        <end position="137"/>
    </location>
</feature>
<keyword evidence="8" id="KW-1185">Reference proteome</keyword>
<feature type="compositionally biased region" description="Low complexity" evidence="4">
    <location>
        <begin position="599"/>
        <end position="612"/>
    </location>
</feature>
<feature type="compositionally biased region" description="Polar residues" evidence="4">
    <location>
        <begin position="741"/>
        <end position="752"/>
    </location>
</feature>
<comment type="caution">
    <text evidence="7">The sequence shown here is derived from an EMBL/GenBank/DDBJ whole genome shotgun (WGS) entry which is preliminary data.</text>
</comment>
<keyword evidence="1" id="KW-0597">Phosphoprotein</keyword>
<keyword evidence="5" id="KW-0812">Transmembrane</keyword>
<sequence>MRDPPIRLLPRQSDVGVDPQDTTPPVVSSLEPTSSDSTDTPPGASATPPPSESSSSPSTPPPADSTPLDSTPSPPPSDTSIPPPSPGSPQPPPSDTTPVPPTSSLSSPTPPPPPTSSTPPPTSSPPPPPPPLSPPPSSTSSTQPSPEPTPSNPVSTAPVTSLTTPPTTPITPTPSNSPVLTPSPVTAASATVPILSISLGISIGADSSSSVSSTSTTDAPSSSSPSSMEMSSTISSSDSVTPTPPPTSETSSTTDSSTSSTPTSLTETNVFDIDVFNRDEFDTDEFDTDEFDTDEFDTDEFDTDEFDTDEFDTDGHFHTDLFKFHAVFFHRDHLYFVKYVYVHNVDLDFHSSSTVTEISSSDSSSSLLTPTAINPTFTSRPILGPTSLSSGFSTSTVLTTMVITTTFNSPGGTGVITQTLTTVIASGTLIPNGDPSNDSIFHNNPGAIAGFTVGIFAFVALVLGWVFFVRRRHQKKAREAETIAALGGSGGRTSWYGSTGARAPVLDEDSPPGSPVMSERLPVGATALGVPIYAGVPTGDAYEHSLAAIGSVSGHSHVASAEGRGEGDALIHNSSRVELGAGFGGTVSPTILPPPPRPQRGSTRPRSPTTSRHSTELAVQPGGTDSPFGVSPLPSPLPVANRTFGYSSSEGHVSLLQGRGSPVGASGSSSTDHQPLMADAAALYGAGSAVGSRTSMQGPGSPGHGSSSGHGGPGSSSHGHGTGGTSSSGHRLSPEGRKSPVPSSMLPSQTDVPPTAYKKPKVESDGDADEGAAGGTGLGERSRSFLGRPLRWRMRGGRPSSASFSGGSSSGSASSPAASRPRSGSTGLVASSSSSVDQSGDASIVPVSSSSPTVVPPSFTTASTTLQRHQTFHMAALPLPAMPIPEDSVPSHTNLPWTAFMGSSSPDLPSPALTEASHEPPPEGLLDPRLGIRPGLPTGAGSTAALSLRDDMDYSRPIGGLVNNRQYSTTTVLTLGTLSSQGGLAASLDRPASPTSLYSDDARSQNSTSPAA</sequence>
<feature type="region of interest" description="Disordered" evidence="4">
    <location>
        <begin position="204"/>
        <end position="265"/>
    </location>
</feature>
<evidence type="ECO:0000256" key="5">
    <source>
        <dbReference type="SAM" id="Phobius"/>
    </source>
</evidence>
<evidence type="ECO:0000256" key="3">
    <source>
        <dbReference type="ARBA" id="ARBA00022840"/>
    </source>
</evidence>
<dbReference type="Proteomes" id="UP000813824">
    <property type="component" value="Unassembled WGS sequence"/>
</dbReference>
<feature type="compositionally biased region" description="Low complexity" evidence="4">
    <location>
        <begin position="204"/>
        <end position="241"/>
    </location>
</feature>
<dbReference type="PANTHER" id="PTHR45725">
    <property type="entry name" value="FORMIN HOMOLOGY 2 FAMILY MEMBER"/>
    <property type="match status" value="1"/>
</dbReference>
<keyword evidence="2" id="KW-0547">Nucleotide-binding</keyword>
<feature type="compositionally biased region" description="Gly residues" evidence="4">
    <location>
        <begin position="700"/>
        <end position="726"/>
    </location>
</feature>
<dbReference type="OrthoDB" id="3039272at2759"/>
<feature type="compositionally biased region" description="Low complexity" evidence="4">
    <location>
        <begin position="152"/>
        <end position="165"/>
    </location>
</feature>
<keyword evidence="5" id="KW-1133">Transmembrane helix</keyword>
<feature type="transmembrane region" description="Helical" evidence="5">
    <location>
        <begin position="447"/>
        <end position="468"/>
    </location>
</feature>
<dbReference type="GO" id="GO:0005524">
    <property type="term" value="F:ATP binding"/>
    <property type="evidence" value="ECO:0007669"/>
    <property type="project" value="UniProtKB-KW"/>
</dbReference>
<gene>
    <name evidence="7" type="ORF">BXZ70DRAFT_911480</name>
</gene>
<feature type="compositionally biased region" description="Polar residues" evidence="4">
    <location>
        <begin position="20"/>
        <end position="36"/>
    </location>
</feature>
<evidence type="ECO:0000259" key="6">
    <source>
        <dbReference type="Pfam" id="PF21314"/>
    </source>
</evidence>
<evidence type="ECO:0000313" key="7">
    <source>
        <dbReference type="EMBL" id="KAH8076005.1"/>
    </source>
</evidence>
<keyword evidence="3" id="KW-0067">ATP-binding</keyword>
<dbReference type="InterPro" id="IPR051425">
    <property type="entry name" value="Formin_Homology"/>
</dbReference>
<name>A0A8K0UE70_9AGAR</name>
<feature type="compositionally biased region" description="Low complexity" evidence="4">
    <location>
        <begin position="248"/>
        <end position="265"/>
    </location>
</feature>
<dbReference type="InterPro" id="IPR049328">
    <property type="entry name" value="TM_ErbB1"/>
</dbReference>
<feature type="compositionally biased region" description="Low complexity" evidence="4">
    <location>
        <begin position="37"/>
        <end position="57"/>
    </location>
</feature>
<feature type="region of interest" description="Disordered" evidence="4">
    <location>
        <begin position="982"/>
        <end position="1012"/>
    </location>
</feature>
<accession>A0A8K0UE70</accession>
<dbReference type="Pfam" id="PF21314">
    <property type="entry name" value="TM_ErbB1"/>
    <property type="match status" value="1"/>
</dbReference>
<feature type="compositionally biased region" description="Low complexity" evidence="4">
    <location>
        <begin position="797"/>
        <end position="859"/>
    </location>
</feature>
<dbReference type="EMBL" id="JAEVFJ010000068">
    <property type="protein sequence ID" value="KAH8076005.1"/>
    <property type="molecule type" value="Genomic_DNA"/>
</dbReference>
<proteinExistence type="predicted"/>
<feature type="domain" description="Epidermal growth factor receptor-like transmembrane-juxtamembrane segment" evidence="6">
    <location>
        <begin position="448"/>
        <end position="478"/>
    </location>
</feature>
<feature type="region of interest" description="Disordered" evidence="4">
    <location>
        <begin position="582"/>
        <end position="634"/>
    </location>
</feature>